<dbReference type="GO" id="GO:0016020">
    <property type="term" value="C:membrane"/>
    <property type="evidence" value="ECO:0007669"/>
    <property type="project" value="InterPro"/>
</dbReference>
<accession>A0A1I0CSI7</accession>
<keyword evidence="2" id="KW-0964">Secreted</keyword>
<dbReference type="OrthoDB" id="8541759at2"/>
<dbReference type="SUPFAM" id="SSF51120">
    <property type="entry name" value="beta-Roll"/>
    <property type="match status" value="3"/>
</dbReference>
<evidence type="ECO:0000256" key="1">
    <source>
        <dbReference type="ARBA" id="ARBA00004613"/>
    </source>
</evidence>
<dbReference type="InterPro" id="IPR050557">
    <property type="entry name" value="RTX_toxin/Mannuronan_C5-epim"/>
</dbReference>
<evidence type="ECO:0000313" key="8">
    <source>
        <dbReference type="EMBL" id="SET22676.1"/>
    </source>
</evidence>
<dbReference type="AlphaFoldDB" id="A0A1I0CSI7"/>
<feature type="domain" description="Calx-beta" evidence="7">
    <location>
        <begin position="473"/>
        <end position="573"/>
    </location>
</feature>
<dbReference type="Gene3D" id="2.60.40.2030">
    <property type="match status" value="1"/>
</dbReference>
<proteinExistence type="predicted"/>
<dbReference type="PRINTS" id="PR00313">
    <property type="entry name" value="CABNDNGRPT"/>
</dbReference>
<keyword evidence="3" id="KW-0732">Signal</keyword>
<evidence type="ECO:0000259" key="7">
    <source>
        <dbReference type="SMART" id="SM00237"/>
    </source>
</evidence>
<dbReference type="PANTHER" id="PTHR38340:SF1">
    <property type="entry name" value="S-LAYER PROTEIN"/>
    <property type="match status" value="1"/>
</dbReference>
<keyword evidence="9" id="KW-1185">Reference proteome</keyword>
<dbReference type="RefSeq" id="WP_090658675.1">
    <property type="nucleotide sequence ID" value="NZ_FOIA01000016.1"/>
</dbReference>
<protein>
    <submittedName>
        <fullName evidence="8">Hemolysin-type calcium-binding repeat-containing protein</fullName>
    </submittedName>
</protein>
<dbReference type="GO" id="GO:0005509">
    <property type="term" value="F:calcium ion binding"/>
    <property type="evidence" value="ECO:0007669"/>
    <property type="project" value="InterPro"/>
</dbReference>
<dbReference type="InterPro" id="IPR011049">
    <property type="entry name" value="Serralysin-like_metalloprot_C"/>
</dbReference>
<dbReference type="PANTHER" id="PTHR38340">
    <property type="entry name" value="S-LAYER PROTEIN"/>
    <property type="match status" value="1"/>
</dbReference>
<evidence type="ECO:0000256" key="5">
    <source>
        <dbReference type="ARBA" id="ARBA00022837"/>
    </source>
</evidence>
<dbReference type="Pfam" id="PF00353">
    <property type="entry name" value="HemolysinCabind"/>
    <property type="match status" value="4"/>
</dbReference>
<dbReference type="GO" id="GO:0005576">
    <property type="term" value="C:extracellular region"/>
    <property type="evidence" value="ECO:0007669"/>
    <property type="project" value="UniProtKB-SubCell"/>
</dbReference>
<comment type="subcellular location">
    <subcellularLocation>
        <location evidence="1">Secreted</location>
    </subcellularLocation>
</comment>
<dbReference type="InterPro" id="IPR038081">
    <property type="entry name" value="CalX-like_sf"/>
</dbReference>
<sequence length="779" mass="80215">MAQLTGDDSNNILTSTTSADTMSGGLGDDIYEFGGQFASGNSVVELTNEGEDTIHILDDIPASAVRLISGNGAYNNPSDRLWIAADGFGSIAINGHLTRANVEWLQIGNNAPISLTGGLTMTGSSGDNFMFGSEFDDIINGGEGGDTLTGRKGDDTYEFTGQFGSGNTVAELTNEGEDTIHILDDIPASAVRLISGNGAYNNPSDRLWIAADGFGSIAINGHLTRANVEWLQIGNNAPISLTGGLTMTGSSGDNFMFGSEFDDIINGGEGGDTLTGRKGDDTYEFTGQFGSGNTVAELTNEGDDTIHILDDIPVSAVRLISGNGAYNNPSDRLWIAADGFGSIAINGHLTRANVEWLQIGNNEPISLTGGLTMTGSSGDNFMFGSEFDDIINGMEGNDRITADEGNDTIDGGVGSDSAVFPGLFSQASIAYAPNFNTFVVTTILGGTDIITNTETFIFDDRSVASADLIGVVDTVDSLPSSTTQPVLSIDDITVSEGPGTKTATFVIESSAPAAETISGNFEIIAGTATAGSDFQSDSGTFTIPAGEASATVDVTILDDTAVENTETFQLRLFDVSNAELSGGGSTVTATGQITDTDSPPDNGNNTPVDPDSDIAIVQRGVVSKAAGDDIYVISSATVDPNASISISDAQGANKIQLIDGLNIESSIVASNTALLTLSNGAEIVILDAASFTYETGGNPLIPTSGVVNNYADFVSNILGISVPAASETPNNGGAVIIDSDGVANASAIISASKLFQPIEDGQIELIQGDSSITLVDLIM</sequence>
<name>A0A1I0CSI7_9PROT</name>
<dbReference type="InterPro" id="IPR018511">
    <property type="entry name" value="Hemolysin-typ_Ca-bd_CS"/>
</dbReference>
<evidence type="ECO:0000313" key="9">
    <source>
        <dbReference type="Proteomes" id="UP000199345"/>
    </source>
</evidence>
<dbReference type="PROSITE" id="PS00330">
    <property type="entry name" value="HEMOLYSIN_CALCIUM"/>
    <property type="match status" value="1"/>
</dbReference>
<dbReference type="SUPFAM" id="SSF141072">
    <property type="entry name" value="CalX-like"/>
    <property type="match status" value="1"/>
</dbReference>
<dbReference type="Gene3D" id="2.150.10.10">
    <property type="entry name" value="Serralysin-like metalloprotease, C-terminal"/>
    <property type="match status" value="3"/>
</dbReference>
<keyword evidence="5" id="KW-0106">Calcium</keyword>
<keyword evidence="4" id="KW-0677">Repeat</keyword>
<evidence type="ECO:0000256" key="6">
    <source>
        <dbReference type="SAM" id="MobiDB-lite"/>
    </source>
</evidence>
<evidence type="ECO:0000256" key="3">
    <source>
        <dbReference type="ARBA" id="ARBA00022729"/>
    </source>
</evidence>
<dbReference type="InterPro" id="IPR003644">
    <property type="entry name" value="Calx_beta"/>
</dbReference>
<dbReference type="SMART" id="SM00237">
    <property type="entry name" value="Calx_beta"/>
    <property type="match status" value="1"/>
</dbReference>
<dbReference type="GO" id="GO:0007154">
    <property type="term" value="P:cell communication"/>
    <property type="evidence" value="ECO:0007669"/>
    <property type="project" value="InterPro"/>
</dbReference>
<evidence type="ECO:0000256" key="4">
    <source>
        <dbReference type="ARBA" id="ARBA00022737"/>
    </source>
</evidence>
<feature type="region of interest" description="Disordered" evidence="6">
    <location>
        <begin position="583"/>
        <end position="612"/>
    </location>
</feature>
<organism evidence="8 9">
    <name type="scientific">Nitrosomonas marina</name>
    <dbReference type="NCBI Taxonomy" id="917"/>
    <lineage>
        <taxon>Bacteria</taxon>
        <taxon>Pseudomonadati</taxon>
        <taxon>Pseudomonadota</taxon>
        <taxon>Betaproteobacteria</taxon>
        <taxon>Nitrosomonadales</taxon>
        <taxon>Nitrosomonadaceae</taxon>
        <taxon>Nitrosomonas</taxon>
    </lineage>
</organism>
<reference evidence="9" key="1">
    <citation type="submission" date="2016-10" db="EMBL/GenBank/DDBJ databases">
        <authorList>
            <person name="Varghese N."/>
            <person name="Submissions S."/>
        </authorList>
    </citation>
    <scope>NUCLEOTIDE SEQUENCE [LARGE SCALE GENOMIC DNA]</scope>
    <source>
        <strain evidence="9">Nm71</strain>
    </source>
</reference>
<dbReference type="Pfam" id="PF03160">
    <property type="entry name" value="Calx-beta"/>
    <property type="match status" value="1"/>
</dbReference>
<dbReference type="EMBL" id="FOIA01000016">
    <property type="protein sequence ID" value="SET22676.1"/>
    <property type="molecule type" value="Genomic_DNA"/>
</dbReference>
<evidence type="ECO:0000256" key="2">
    <source>
        <dbReference type="ARBA" id="ARBA00022525"/>
    </source>
</evidence>
<gene>
    <name evidence="8" type="ORF">SAMN05216326_11619</name>
</gene>
<dbReference type="InterPro" id="IPR001343">
    <property type="entry name" value="Hemolysn_Ca-bd"/>
</dbReference>
<dbReference type="Proteomes" id="UP000199345">
    <property type="component" value="Unassembled WGS sequence"/>
</dbReference>
<feature type="compositionally biased region" description="Polar residues" evidence="6">
    <location>
        <begin position="586"/>
        <end position="607"/>
    </location>
</feature>